<reference evidence="2" key="1">
    <citation type="submission" date="2021-09" db="EMBL/GenBank/DDBJ databases">
        <authorList>
            <consortium name="AG Swart"/>
            <person name="Singh M."/>
            <person name="Singh A."/>
            <person name="Seah K."/>
            <person name="Emmerich C."/>
        </authorList>
    </citation>
    <scope>NUCLEOTIDE SEQUENCE</scope>
    <source>
        <strain evidence="2">ATCC30299</strain>
    </source>
</reference>
<name>A0AAU9JSS5_9CILI</name>
<organism evidence="2 3">
    <name type="scientific">Blepharisma stoltei</name>
    <dbReference type="NCBI Taxonomy" id="1481888"/>
    <lineage>
        <taxon>Eukaryota</taxon>
        <taxon>Sar</taxon>
        <taxon>Alveolata</taxon>
        <taxon>Ciliophora</taxon>
        <taxon>Postciliodesmatophora</taxon>
        <taxon>Heterotrichea</taxon>
        <taxon>Heterotrichida</taxon>
        <taxon>Blepharismidae</taxon>
        <taxon>Blepharisma</taxon>
    </lineage>
</organism>
<dbReference type="AlphaFoldDB" id="A0AAU9JSS5"/>
<evidence type="ECO:0000256" key="1">
    <source>
        <dbReference type="SAM" id="MobiDB-lite"/>
    </source>
</evidence>
<evidence type="ECO:0000313" key="2">
    <source>
        <dbReference type="EMBL" id="CAG9329058.1"/>
    </source>
</evidence>
<keyword evidence="3" id="KW-1185">Reference proteome</keyword>
<comment type="caution">
    <text evidence="2">The sequence shown here is derived from an EMBL/GenBank/DDBJ whole genome shotgun (WGS) entry which is preliminary data.</text>
</comment>
<sequence>MFKASTFFCLRYTKIVSRHAGNLVSDPKKLKGMVGVSSNTEFLHKDAIVSVQPKLRNSNDFGYEYYGQIFFNNRFGTEDSECLHSLREYFLTQFGVQEFKEFLERNELLKDTLLKKEQYKSYFSEIALKFNYDRNLLKLVSDCNIHELVVSNFSEIFNGKENSQEDIYVGKFWTQKAIGSNENYVFNYFPLEDADHFDNDSDKKEFKMFSISNEYPQVIEEERTEEPEEAKESTDKSAIVFDLDEESSEDTISYTNDKEMPHDPLSEMKSQIPIDIFEFFIKNKVIVFSQEKSSKNPVTNWVYVQLETGNDDLLTIETVERAMKSCGVRSTKRIEIFNGTNKRKQKIVESEVMNKIKASNRNIVLGQKPELFPAKILPKQEIPKEQAKIKIFQSPKAYAFIELNEISDKMKVLNPHFRIFGVNMFGSLLLVDDADIKFTIVVRNVDITDQDMFEAKFNEELLNNKSDVQIRGYQIYNYFNGKMNQILLRLKTFEDAFEVANIMNNKTLRGKKITVDFRRGCGIWDSGEYRETLNGFIGSDSIEGGKKDKKKH</sequence>
<evidence type="ECO:0008006" key="4">
    <source>
        <dbReference type="Google" id="ProtNLM"/>
    </source>
</evidence>
<evidence type="ECO:0000313" key="3">
    <source>
        <dbReference type="Proteomes" id="UP001162131"/>
    </source>
</evidence>
<proteinExistence type="predicted"/>
<dbReference type="Proteomes" id="UP001162131">
    <property type="component" value="Unassembled WGS sequence"/>
</dbReference>
<protein>
    <recommendedName>
        <fullName evidence="4">RRM domain-containing protein</fullName>
    </recommendedName>
</protein>
<feature type="region of interest" description="Disordered" evidence="1">
    <location>
        <begin position="220"/>
        <end position="240"/>
    </location>
</feature>
<dbReference type="EMBL" id="CAJZBQ010000047">
    <property type="protein sequence ID" value="CAG9329058.1"/>
    <property type="molecule type" value="Genomic_DNA"/>
</dbReference>
<gene>
    <name evidence="2" type="ORF">BSTOLATCC_MIC47894</name>
</gene>
<accession>A0AAU9JSS5</accession>